<proteinExistence type="predicted"/>
<evidence type="ECO:0000313" key="2">
    <source>
        <dbReference type="EMBL" id="SMB85812.1"/>
    </source>
</evidence>
<evidence type="ECO:0008006" key="4">
    <source>
        <dbReference type="Google" id="ProtNLM"/>
    </source>
</evidence>
<dbReference type="RefSeq" id="WP_084047473.1">
    <property type="nucleotide sequence ID" value="NZ_FWWU01000008.1"/>
</dbReference>
<organism evidence="2 3">
    <name type="scientific">Deinococcus hopiensis KR-140</name>
    <dbReference type="NCBI Taxonomy" id="695939"/>
    <lineage>
        <taxon>Bacteria</taxon>
        <taxon>Thermotogati</taxon>
        <taxon>Deinococcota</taxon>
        <taxon>Deinococci</taxon>
        <taxon>Deinococcales</taxon>
        <taxon>Deinococcaceae</taxon>
        <taxon>Deinococcus</taxon>
    </lineage>
</organism>
<dbReference type="Gene3D" id="3.30.420.240">
    <property type="match status" value="1"/>
</dbReference>
<dbReference type="EMBL" id="FWWU01000008">
    <property type="protein sequence ID" value="SMB85812.1"/>
    <property type="molecule type" value="Genomic_DNA"/>
</dbReference>
<name>A0A1W1UXL1_9DEIO</name>
<evidence type="ECO:0000313" key="3">
    <source>
        <dbReference type="Proteomes" id="UP000192582"/>
    </source>
</evidence>
<protein>
    <recommendedName>
        <fullName evidence="4">Terminase</fullName>
    </recommendedName>
</protein>
<accession>A0A1W1UXL1</accession>
<dbReference type="InterPro" id="IPR027417">
    <property type="entry name" value="P-loop_NTPase"/>
</dbReference>
<dbReference type="STRING" id="695939.SAMN00790413_03552"/>
<dbReference type="AlphaFoldDB" id="A0A1W1UXL1"/>
<feature type="region of interest" description="Disordered" evidence="1">
    <location>
        <begin position="520"/>
        <end position="545"/>
    </location>
</feature>
<evidence type="ECO:0000256" key="1">
    <source>
        <dbReference type="SAM" id="MobiDB-lite"/>
    </source>
</evidence>
<sequence>MTAASQVSIHRPMPPAHIYDDIDVAIEETLEWHKAQRQLEILQEIKRRIELLDRIGKDSGAQAATIAACIRDPLLFINDWCWTYDPRNVAVGLPGNVPLVLRPKQEEFVLWCEARIEARESGLIEKSRDEGATWVYVARAVRRWLWWDGWKIGIGSRKVDFVDKRGVLDSILEKVRFIIRYLPVWMLPKGFDPDEHMPYMRIQNPANEATITGEGGDDIGRGGRSTEYLVDEHANLERPQLVENALSQNAETVFNLSTPRGRGNLFAQKRFGGRLKVFTFFWKDNPDKNFTAQLRVQEGSDTRVTTIYPWYEAQKRKKDLRPVTVAQEIDIDYDASVEGILIPKAWVDAAFELDLQGNGQLAGGLDVSDTGQDRSVYTSRDGPRVLRMVNVTASSGTPVDVRVKDLAGIDGIRALHYDRMGVGASITATLVRQSQANEIPFQVMGIANGEKASETLYDDAPDTPARQRFANYATELWWRLYLRFKATYEFVTGKAYHEPDDCISLVALKGTEAEQTVRQQITQPTTRRSGQSDRILIDKLGGDRNAPSPDWAESLMYAFAISPPAEPEAPRATPQDVFDVLNAFNKRLPRR</sequence>
<reference evidence="2 3" key="1">
    <citation type="submission" date="2017-04" db="EMBL/GenBank/DDBJ databases">
        <authorList>
            <person name="Afonso C.L."/>
            <person name="Miller P.J."/>
            <person name="Scott M.A."/>
            <person name="Spackman E."/>
            <person name="Goraichik I."/>
            <person name="Dimitrov K.M."/>
            <person name="Suarez D.L."/>
            <person name="Swayne D.E."/>
        </authorList>
    </citation>
    <scope>NUCLEOTIDE SEQUENCE [LARGE SCALE GENOMIC DNA]</scope>
    <source>
        <strain evidence="2 3">KR-140</strain>
    </source>
</reference>
<dbReference type="Gene3D" id="3.40.50.300">
    <property type="entry name" value="P-loop containing nucleotide triphosphate hydrolases"/>
    <property type="match status" value="1"/>
</dbReference>
<gene>
    <name evidence="2" type="ORF">SAMN00790413_03552</name>
</gene>
<dbReference type="Proteomes" id="UP000192582">
    <property type="component" value="Unassembled WGS sequence"/>
</dbReference>
<dbReference type="OrthoDB" id="5684611at2"/>
<feature type="compositionally biased region" description="Polar residues" evidence="1">
    <location>
        <begin position="520"/>
        <end position="529"/>
    </location>
</feature>
<keyword evidence="3" id="KW-1185">Reference proteome</keyword>